<keyword evidence="4 10" id="KW-0396">Initiation factor</keyword>
<evidence type="ECO:0000256" key="8">
    <source>
        <dbReference type="ARBA" id="ARBA00046432"/>
    </source>
</evidence>
<dbReference type="Pfam" id="PF01008">
    <property type="entry name" value="IF-2B"/>
    <property type="match status" value="1"/>
</dbReference>
<dbReference type="InterPro" id="IPR000649">
    <property type="entry name" value="IF-2B-related"/>
</dbReference>
<gene>
    <name evidence="10" type="ORF">TVAG_118970</name>
</gene>
<dbReference type="FunCoup" id="A2D744">
    <property type="interactions" value="706"/>
</dbReference>
<dbReference type="VEuPathDB" id="TrichDB:TVAGG3_0991620"/>
<dbReference type="Proteomes" id="UP000001542">
    <property type="component" value="Unassembled WGS sequence"/>
</dbReference>
<evidence type="ECO:0000256" key="5">
    <source>
        <dbReference type="ARBA" id="ARBA00022917"/>
    </source>
</evidence>
<evidence type="ECO:0000256" key="6">
    <source>
        <dbReference type="ARBA" id="ARBA00044208"/>
    </source>
</evidence>
<evidence type="ECO:0000256" key="9">
    <source>
        <dbReference type="RuleBase" id="RU003814"/>
    </source>
</evidence>
<dbReference type="SMR" id="A2D744"/>
<dbReference type="EMBL" id="DS113177">
    <property type="protein sequence ID" value="EAY23561.1"/>
    <property type="molecule type" value="Genomic_DNA"/>
</dbReference>
<dbReference type="InterPro" id="IPR037171">
    <property type="entry name" value="NagB/RpiA_transferase-like"/>
</dbReference>
<accession>A2D744</accession>
<evidence type="ECO:0000313" key="10">
    <source>
        <dbReference type="EMBL" id="EAY23561.1"/>
    </source>
</evidence>
<dbReference type="SUPFAM" id="SSF100950">
    <property type="entry name" value="NagB/RpiA/CoA transferase-like"/>
    <property type="match status" value="1"/>
</dbReference>
<comment type="subunit">
    <text evidence="8">Component of the translation initiation factor 2B (eIF2B) complex which is a heterodecamer of two sets of five different subunits: alpha, beta, gamma, delta and epsilon. Subunits alpha, beta and delta comprise a regulatory subcomplex and subunits epsilon and gamma comprise a catalytic subcomplex. Within the complex, the hexameric regulatory complex resides at the center, with the two heterodimeric catalytic subcomplexes bound on opposite sides.</text>
</comment>
<dbReference type="eggNOG" id="KOG1466">
    <property type="taxonomic scope" value="Eukaryota"/>
</dbReference>
<evidence type="ECO:0000256" key="1">
    <source>
        <dbReference type="ARBA" id="ARBA00004514"/>
    </source>
</evidence>
<dbReference type="Gene3D" id="3.40.50.10470">
    <property type="entry name" value="Translation initiation factor eif-2b, domain 2"/>
    <property type="match status" value="1"/>
</dbReference>
<evidence type="ECO:0000256" key="4">
    <source>
        <dbReference type="ARBA" id="ARBA00022540"/>
    </source>
</evidence>
<protein>
    <recommendedName>
        <fullName evidence="6">Translation initiation factor eIF2B subunit alpha</fullName>
    </recommendedName>
    <alternativeName>
        <fullName evidence="7">eIF2B GDP-GTP exchange factor subunit alpha</fullName>
    </alternativeName>
</protein>
<dbReference type="GO" id="GO:0005851">
    <property type="term" value="C:eukaryotic translation initiation factor 2B complex"/>
    <property type="evidence" value="ECO:0000318"/>
    <property type="project" value="GO_Central"/>
</dbReference>
<dbReference type="AlphaFoldDB" id="A2D744"/>
<dbReference type="Gene3D" id="1.20.120.1070">
    <property type="entry name" value="Translation initiation factor eIF-2B, N-terminal domain"/>
    <property type="match status" value="1"/>
</dbReference>
<name>A2D744_TRIV3</name>
<dbReference type="VEuPathDB" id="TrichDB:TVAG_118970"/>
<reference evidence="10" key="2">
    <citation type="journal article" date="2007" name="Science">
        <title>Draft genome sequence of the sexually transmitted pathogen Trichomonas vaginalis.</title>
        <authorList>
            <person name="Carlton J.M."/>
            <person name="Hirt R.P."/>
            <person name="Silva J.C."/>
            <person name="Delcher A.L."/>
            <person name="Schatz M."/>
            <person name="Zhao Q."/>
            <person name="Wortman J.R."/>
            <person name="Bidwell S.L."/>
            <person name="Alsmark U.C.M."/>
            <person name="Besteiro S."/>
            <person name="Sicheritz-Ponten T."/>
            <person name="Noel C.J."/>
            <person name="Dacks J.B."/>
            <person name="Foster P.G."/>
            <person name="Simillion C."/>
            <person name="Van de Peer Y."/>
            <person name="Miranda-Saavedra D."/>
            <person name="Barton G.J."/>
            <person name="Westrop G.D."/>
            <person name="Mueller S."/>
            <person name="Dessi D."/>
            <person name="Fiori P.L."/>
            <person name="Ren Q."/>
            <person name="Paulsen I."/>
            <person name="Zhang H."/>
            <person name="Bastida-Corcuera F.D."/>
            <person name="Simoes-Barbosa A."/>
            <person name="Brown M.T."/>
            <person name="Hayes R.D."/>
            <person name="Mukherjee M."/>
            <person name="Okumura C.Y."/>
            <person name="Schneider R."/>
            <person name="Smith A.J."/>
            <person name="Vanacova S."/>
            <person name="Villalvazo M."/>
            <person name="Haas B.J."/>
            <person name="Pertea M."/>
            <person name="Feldblyum T.V."/>
            <person name="Utterback T.R."/>
            <person name="Shu C.L."/>
            <person name="Osoegawa K."/>
            <person name="de Jong P.J."/>
            <person name="Hrdy I."/>
            <person name="Horvathova L."/>
            <person name="Zubacova Z."/>
            <person name="Dolezal P."/>
            <person name="Malik S.B."/>
            <person name="Logsdon J.M. Jr."/>
            <person name="Henze K."/>
            <person name="Gupta A."/>
            <person name="Wang C.C."/>
            <person name="Dunne R.L."/>
            <person name="Upcroft J.A."/>
            <person name="Upcroft P."/>
            <person name="White O."/>
            <person name="Salzberg S.L."/>
            <person name="Tang P."/>
            <person name="Chiu C.-H."/>
            <person name="Lee Y.-S."/>
            <person name="Embley T.M."/>
            <person name="Coombs G.H."/>
            <person name="Mottram J.C."/>
            <person name="Tachezy J."/>
            <person name="Fraser-Liggett C.M."/>
            <person name="Johnson P.J."/>
        </authorList>
    </citation>
    <scope>NUCLEOTIDE SEQUENCE [LARGE SCALE GENOMIC DNA]</scope>
    <source>
        <strain evidence="10">G3</strain>
    </source>
</reference>
<dbReference type="OMA" id="IREMQTH"/>
<evidence type="ECO:0000256" key="2">
    <source>
        <dbReference type="ARBA" id="ARBA00007251"/>
    </source>
</evidence>
<keyword evidence="11" id="KW-1185">Reference proteome</keyword>
<dbReference type="GO" id="GO:0003743">
    <property type="term" value="F:translation initiation factor activity"/>
    <property type="evidence" value="ECO:0007669"/>
    <property type="project" value="UniProtKB-KW"/>
</dbReference>
<keyword evidence="5" id="KW-0648">Protein biosynthesis</keyword>
<dbReference type="PANTHER" id="PTHR45860:SF1">
    <property type="entry name" value="TRANSLATION INITIATION FACTOR EIF-2B SUBUNIT ALPHA"/>
    <property type="match status" value="1"/>
</dbReference>
<dbReference type="InterPro" id="IPR051501">
    <property type="entry name" value="eIF2B_alpha/beta/delta"/>
</dbReference>
<dbReference type="InterPro" id="IPR042529">
    <property type="entry name" value="IF_2B-like_C"/>
</dbReference>
<organism evidence="10 11">
    <name type="scientific">Trichomonas vaginalis (strain ATCC PRA-98 / G3)</name>
    <dbReference type="NCBI Taxonomy" id="412133"/>
    <lineage>
        <taxon>Eukaryota</taxon>
        <taxon>Metamonada</taxon>
        <taxon>Parabasalia</taxon>
        <taxon>Trichomonadida</taxon>
        <taxon>Trichomonadidae</taxon>
        <taxon>Trichomonas</taxon>
    </lineage>
</organism>
<dbReference type="RefSeq" id="XP_001276809.1">
    <property type="nucleotide sequence ID" value="XM_001276808.1"/>
</dbReference>
<dbReference type="GO" id="GO:0005829">
    <property type="term" value="C:cytosol"/>
    <property type="evidence" value="ECO:0007669"/>
    <property type="project" value="UniProtKB-SubCell"/>
</dbReference>
<dbReference type="OrthoDB" id="10249309at2759"/>
<evidence type="ECO:0000256" key="3">
    <source>
        <dbReference type="ARBA" id="ARBA00022490"/>
    </source>
</evidence>
<keyword evidence="3" id="KW-0963">Cytoplasm</keyword>
<dbReference type="GO" id="GO:0006413">
    <property type="term" value="P:translational initiation"/>
    <property type="evidence" value="ECO:0000318"/>
    <property type="project" value="GO_Central"/>
</dbReference>
<dbReference type="KEGG" id="tva:4720893"/>
<dbReference type="PANTHER" id="PTHR45860">
    <property type="entry name" value="TRANSLATION INITIATION FACTOR EIF-2B SUBUNIT ALPHA"/>
    <property type="match status" value="1"/>
</dbReference>
<reference evidence="10" key="1">
    <citation type="submission" date="2006-10" db="EMBL/GenBank/DDBJ databases">
        <authorList>
            <person name="Amadeo P."/>
            <person name="Zhao Q."/>
            <person name="Wortman J."/>
            <person name="Fraser-Liggett C."/>
            <person name="Carlton J."/>
        </authorList>
    </citation>
    <scope>NUCLEOTIDE SEQUENCE</scope>
    <source>
        <strain evidence="10">G3</strain>
    </source>
</reference>
<evidence type="ECO:0000256" key="7">
    <source>
        <dbReference type="ARBA" id="ARBA00044236"/>
    </source>
</evidence>
<dbReference type="STRING" id="5722.A2D744"/>
<dbReference type="InterPro" id="IPR042528">
    <property type="entry name" value="elF-2B_alpha_N"/>
</dbReference>
<comment type="subcellular location">
    <subcellularLocation>
        <location evidence="1">Cytoplasm</location>
        <location evidence="1">Cytosol</location>
    </subcellularLocation>
</comment>
<evidence type="ECO:0000313" key="11">
    <source>
        <dbReference type="Proteomes" id="UP000001542"/>
    </source>
</evidence>
<sequence length="314" mass="35555">MSTNTNKYVELFRSLREKEKYGSIAIVVITVFSKVITESKSKTISGLVQEFNEVAKLIEDSFPDLPFQFKAAAQMYKAAIRSTKENDMSKWLSSFHANAQIQLDVARKALETIPYHVHPFLQHGMTIMTRGYDPLVLKCLSDRSDIQFHIFIAEGAPEKEGLLLANELARTTKHQITLIPDSAIGACMHTTNIVLIGTEIVLDDGSLLAPVGTYTMAALASISRRPVYCVCDSFRFYRYEDFILNPNDLGDLQRKVKYQPEGTFDENIRFYNDKYDLTPAKYVQMLVTEKGPLPTSDVTHELTKLLGFKTFKND</sequence>
<comment type="similarity">
    <text evidence="2 9">Belongs to the eIF-2B alpha/beta/delta subunits family.</text>
</comment>
<proteinExistence type="inferred from homology"/>
<dbReference type="InParanoid" id="A2D744"/>